<gene>
    <name evidence="2" type="ORF">SAMN05421804_10358</name>
</gene>
<protein>
    <submittedName>
        <fullName evidence="2">Uncharacterized protein</fullName>
    </submittedName>
</protein>
<sequence>MGKKIIIGLLSLILVAVTALTILFYTDHRYSYAIRTYRALSEVQSMEIAYKSRMGLGENHLGIHGTAAMTFAPKAAYIEVYTELPFLGSKKIMDIYTEEKEIYHKFNLAFLPWQKGIPMLSEDAFNPSNLTELSPKAEILPILRFLSSLKEEEDQEKLTYYTTDFFSPEEFKKILSETLKLDGVNTEDWNIESYRISAVFDKEEKLLKEVRVEFTNLVRDLSVENEFSLEILSVNSLETIEKPQGLPEK</sequence>
<dbReference type="Proteomes" id="UP000183255">
    <property type="component" value="Unassembled WGS sequence"/>
</dbReference>
<evidence type="ECO:0000313" key="3">
    <source>
        <dbReference type="Proteomes" id="UP000183255"/>
    </source>
</evidence>
<accession>A0A1G8LE52</accession>
<reference evidence="2 3" key="1">
    <citation type="submission" date="2016-10" db="EMBL/GenBank/DDBJ databases">
        <authorList>
            <person name="de Groot N.N."/>
        </authorList>
    </citation>
    <scope>NUCLEOTIDE SEQUENCE [LARGE SCALE GENOMIC DNA]</scope>
    <source>
        <strain evidence="2 3">CGMCC 1.5058</strain>
    </source>
</reference>
<organism evidence="2 3">
    <name type="scientific">Proteiniclasticum ruminis</name>
    <dbReference type="NCBI Taxonomy" id="398199"/>
    <lineage>
        <taxon>Bacteria</taxon>
        <taxon>Bacillati</taxon>
        <taxon>Bacillota</taxon>
        <taxon>Clostridia</taxon>
        <taxon>Eubacteriales</taxon>
        <taxon>Clostridiaceae</taxon>
        <taxon>Proteiniclasticum</taxon>
    </lineage>
</organism>
<evidence type="ECO:0000313" key="2">
    <source>
        <dbReference type="EMBL" id="SDI53974.1"/>
    </source>
</evidence>
<evidence type="ECO:0000256" key="1">
    <source>
        <dbReference type="SAM" id="Phobius"/>
    </source>
</evidence>
<keyword evidence="1" id="KW-0812">Transmembrane</keyword>
<name>A0A1G8LE52_9CLOT</name>
<keyword evidence="1" id="KW-1133">Transmembrane helix</keyword>
<dbReference type="RefSeq" id="WP_031575487.1">
    <property type="nucleotide sequence ID" value="NZ_FNDZ01000003.1"/>
</dbReference>
<proteinExistence type="predicted"/>
<dbReference type="EMBL" id="FNDZ01000003">
    <property type="protein sequence ID" value="SDI53974.1"/>
    <property type="molecule type" value="Genomic_DNA"/>
</dbReference>
<dbReference type="AlphaFoldDB" id="A0A1G8LE52"/>
<feature type="transmembrane region" description="Helical" evidence="1">
    <location>
        <begin position="6"/>
        <end position="25"/>
    </location>
</feature>
<keyword evidence="1" id="KW-0472">Membrane</keyword>